<dbReference type="Proteomes" id="UP000001194">
    <property type="component" value="Unassembled WGS sequence"/>
</dbReference>
<sequence>MQEIKSGNGPAVKAARQARFLVMPLNVLGRRYSDASTFWFLGGAHSRRRKVASVHMTFRRNSYVHSEGLGRL</sequence>
<dbReference type="AlphaFoldDB" id="B0CNK4"/>
<evidence type="ECO:0000313" key="2">
    <source>
        <dbReference type="Proteomes" id="UP000001194"/>
    </source>
</evidence>
<dbReference type="RefSeq" id="XP_001873533.1">
    <property type="nucleotide sequence ID" value="XM_001873498.1"/>
</dbReference>
<protein>
    <submittedName>
        <fullName evidence="1">Predicted protein</fullName>
    </submittedName>
</protein>
<dbReference type="InParanoid" id="B0CNK4"/>
<reference evidence="1 2" key="1">
    <citation type="journal article" date="2008" name="Nature">
        <title>The genome of Laccaria bicolor provides insights into mycorrhizal symbiosis.</title>
        <authorList>
            <person name="Martin F."/>
            <person name="Aerts A."/>
            <person name="Ahren D."/>
            <person name="Brun A."/>
            <person name="Danchin E.G.J."/>
            <person name="Duchaussoy F."/>
            <person name="Gibon J."/>
            <person name="Kohler A."/>
            <person name="Lindquist E."/>
            <person name="Pereda V."/>
            <person name="Salamov A."/>
            <person name="Shapiro H.J."/>
            <person name="Wuyts J."/>
            <person name="Blaudez D."/>
            <person name="Buee M."/>
            <person name="Brokstein P."/>
            <person name="Canbaeck B."/>
            <person name="Cohen D."/>
            <person name="Courty P.E."/>
            <person name="Coutinho P.M."/>
            <person name="Delaruelle C."/>
            <person name="Detter J.C."/>
            <person name="Deveau A."/>
            <person name="DiFazio S."/>
            <person name="Duplessis S."/>
            <person name="Fraissinet-Tachet L."/>
            <person name="Lucic E."/>
            <person name="Frey-Klett P."/>
            <person name="Fourrey C."/>
            <person name="Feussner I."/>
            <person name="Gay G."/>
            <person name="Grimwood J."/>
            <person name="Hoegger P.J."/>
            <person name="Jain P."/>
            <person name="Kilaru S."/>
            <person name="Labbe J."/>
            <person name="Lin Y.C."/>
            <person name="Legue V."/>
            <person name="Le Tacon F."/>
            <person name="Marmeisse R."/>
            <person name="Melayah D."/>
            <person name="Montanini B."/>
            <person name="Muratet M."/>
            <person name="Nehls U."/>
            <person name="Niculita-Hirzel H."/>
            <person name="Oudot-Le Secq M.P."/>
            <person name="Peter M."/>
            <person name="Quesneville H."/>
            <person name="Rajashekar B."/>
            <person name="Reich M."/>
            <person name="Rouhier N."/>
            <person name="Schmutz J."/>
            <person name="Yin T."/>
            <person name="Chalot M."/>
            <person name="Henrissat B."/>
            <person name="Kuees U."/>
            <person name="Lucas S."/>
            <person name="Van de Peer Y."/>
            <person name="Podila G.K."/>
            <person name="Polle A."/>
            <person name="Pukkila P.J."/>
            <person name="Richardson P.M."/>
            <person name="Rouze P."/>
            <person name="Sanders I.R."/>
            <person name="Stajich J.E."/>
            <person name="Tunlid A."/>
            <person name="Tuskan G."/>
            <person name="Grigoriev I.V."/>
        </authorList>
    </citation>
    <scope>NUCLEOTIDE SEQUENCE [LARGE SCALE GENOMIC DNA]</scope>
    <source>
        <strain evidence="2">S238N-H82 / ATCC MYA-4686</strain>
    </source>
</reference>
<dbReference type="GeneID" id="6069522"/>
<proteinExistence type="predicted"/>
<accession>B0CNK4</accession>
<organism evidence="2">
    <name type="scientific">Laccaria bicolor (strain S238N-H82 / ATCC MYA-4686)</name>
    <name type="common">Bicoloured deceiver</name>
    <name type="synonym">Laccaria laccata var. bicolor</name>
    <dbReference type="NCBI Taxonomy" id="486041"/>
    <lineage>
        <taxon>Eukaryota</taxon>
        <taxon>Fungi</taxon>
        <taxon>Dikarya</taxon>
        <taxon>Basidiomycota</taxon>
        <taxon>Agaricomycotina</taxon>
        <taxon>Agaricomycetes</taxon>
        <taxon>Agaricomycetidae</taxon>
        <taxon>Agaricales</taxon>
        <taxon>Agaricineae</taxon>
        <taxon>Hydnangiaceae</taxon>
        <taxon>Laccaria</taxon>
    </lineage>
</organism>
<keyword evidence="2" id="KW-1185">Reference proteome</keyword>
<dbReference type="EMBL" id="DS547091">
    <property type="protein sequence ID" value="EDR15325.1"/>
    <property type="molecule type" value="Genomic_DNA"/>
</dbReference>
<name>B0CNK4_LACBS</name>
<evidence type="ECO:0000313" key="1">
    <source>
        <dbReference type="EMBL" id="EDR15325.1"/>
    </source>
</evidence>
<dbReference type="HOGENOM" id="CLU_2722638_0_0_1"/>
<gene>
    <name evidence="1" type="ORF">LACBIDRAFT_301452</name>
</gene>
<dbReference type="KEGG" id="lbc:LACBIDRAFT_301452"/>